<organism evidence="1 2">
    <name type="scientific">Aspergillus aculeatinus CBS 121060</name>
    <dbReference type="NCBI Taxonomy" id="1448322"/>
    <lineage>
        <taxon>Eukaryota</taxon>
        <taxon>Fungi</taxon>
        <taxon>Dikarya</taxon>
        <taxon>Ascomycota</taxon>
        <taxon>Pezizomycotina</taxon>
        <taxon>Eurotiomycetes</taxon>
        <taxon>Eurotiomycetidae</taxon>
        <taxon>Eurotiales</taxon>
        <taxon>Aspergillaceae</taxon>
        <taxon>Aspergillus</taxon>
        <taxon>Aspergillus subgen. Circumdati</taxon>
    </lineage>
</organism>
<dbReference type="Proteomes" id="UP000249661">
    <property type="component" value="Unassembled WGS sequence"/>
</dbReference>
<accession>A0ACD1HLT0</accession>
<reference evidence="1" key="1">
    <citation type="submission" date="2018-02" db="EMBL/GenBank/DDBJ databases">
        <title>The genomes of Aspergillus section Nigri reveals drivers in fungal speciation.</title>
        <authorList>
            <consortium name="DOE Joint Genome Institute"/>
            <person name="Vesth T.C."/>
            <person name="Nybo J."/>
            <person name="Theobald S."/>
            <person name="Brandl J."/>
            <person name="Frisvad J.C."/>
            <person name="Nielsen K.F."/>
            <person name="Lyhne E.K."/>
            <person name="Kogle M.E."/>
            <person name="Kuo A."/>
            <person name="Riley R."/>
            <person name="Clum A."/>
            <person name="Nolan M."/>
            <person name="Lipzen A."/>
            <person name="Salamov A."/>
            <person name="Henrissat B."/>
            <person name="Wiebenga A."/>
            <person name="De vries R.P."/>
            <person name="Grigoriev I.V."/>
            <person name="Mortensen U.H."/>
            <person name="Andersen M.R."/>
            <person name="Baker S.E."/>
        </authorList>
    </citation>
    <scope>NUCLEOTIDE SEQUENCE</scope>
    <source>
        <strain evidence="1">CBS 121060</strain>
    </source>
</reference>
<sequence length="57" mass="5933">MANDAPGSEDPVSATLMAKPSSTVHFGCDLPRCLQSGPLCDRTSPPCLICHCVPTTC</sequence>
<gene>
    <name evidence="1" type="ORF">BO66DRAFT_388376</name>
</gene>
<evidence type="ECO:0000313" key="2">
    <source>
        <dbReference type="Proteomes" id="UP000249661"/>
    </source>
</evidence>
<protein>
    <submittedName>
        <fullName evidence="1">Uncharacterized protein</fullName>
    </submittedName>
</protein>
<evidence type="ECO:0000313" key="1">
    <source>
        <dbReference type="EMBL" id="RAH74323.1"/>
    </source>
</evidence>
<proteinExistence type="predicted"/>
<keyword evidence="2" id="KW-1185">Reference proteome</keyword>
<name>A0ACD1HLT0_9EURO</name>
<dbReference type="EMBL" id="KZ824936">
    <property type="protein sequence ID" value="RAH74323.1"/>
    <property type="molecule type" value="Genomic_DNA"/>
</dbReference>